<evidence type="ECO:0000313" key="3">
    <source>
        <dbReference type="Proteomes" id="UP000018217"/>
    </source>
</evidence>
<organism evidence="2 3">
    <name type="scientific">Erwinia piriflorinigrans CFBP 5888</name>
    <dbReference type="NCBI Taxonomy" id="1161919"/>
    <lineage>
        <taxon>Bacteria</taxon>
        <taxon>Pseudomonadati</taxon>
        <taxon>Pseudomonadota</taxon>
        <taxon>Gammaproteobacteria</taxon>
        <taxon>Enterobacterales</taxon>
        <taxon>Erwiniaceae</taxon>
        <taxon>Erwinia</taxon>
    </lineage>
</organism>
<feature type="transmembrane region" description="Helical" evidence="1">
    <location>
        <begin position="31"/>
        <end position="51"/>
    </location>
</feature>
<name>V5Z585_9GAMM</name>
<accession>V5Z585</accession>
<sequence length="83" mass="8806">MMMGLLSWIVIGLLVGFMAWCVFPSRPGDRVSTLVLAAVGALIGGYISSYFDYGSLTAIDTHALLLALAGALIMTGMVKILRI</sequence>
<keyword evidence="1" id="KW-0472">Membrane</keyword>
<dbReference type="Proteomes" id="UP000018217">
    <property type="component" value="Unassembled WGS sequence"/>
</dbReference>
<keyword evidence="3" id="KW-1185">Reference proteome</keyword>
<protein>
    <submittedName>
        <fullName evidence="2">UPF0410 protein</fullName>
    </submittedName>
</protein>
<feature type="transmembrane region" description="Helical" evidence="1">
    <location>
        <begin position="6"/>
        <end position="24"/>
    </location>
</feature>
<evidence type="ECO:0000313" key="2">
    <source>
        <dbReference type="EMBL" id="CCG86448.1"/>
    </source>
</evidence>
<dbReference type="EMBL" id="CAHS01000013">
    <property type="protein sequence ID" value="CCG86448.1"/>
    <property type="molecule type" value="Genomic_DNA"/>
</dbReference>
<feature type="transmembrane region" description="Helical" evidence="1">
    <location>
        <begin position="63"/>
        <end position="81"/>
    </location>
</feature>
<evidence type="ECO:0000256" key="1">
    <source>
        <dbReference type="SAM" id="Phobius"/>
    </source>
</evidence>
<comment type="caution">
    <text evidence="2">The sequence shown here is derived from an EMBL/GenBank/DDBJ whole genome shotgun (WGS) entry which is preliminary data.</text>
</comment>
<keyword evidence="1" id="KW-0812">Transmembrane</keyword>
<gene>
    <name evidence="2" type="primary">ymgE</name>
    <name evidence="2" type="ORF">EPIR_1083</name>
</gene>
<keyword evidence="1" id="KW-1133">Transmembrane helix</keyword>
<dbReference type="AlphaFoldDB" id="V5Z585"/>
<dbReference type="STRING" id="1161919.EPIR_1083"/>
<proteinExistence type="predicted"/>
<reference evidence="2 3" key="1">
    <citation type="journal article" date="2013" name="Syst. Appl. Microbiol.">
        <title>Phylogenetic position and virulence apparatus of the pear flower necrosis pathogen Erwinia piriflorinigrans CFBP 5888T as assessed by comparative genomics.</title>
        <authorList>
            <person name="Smits T.H."/>
            <person name="Rezzonico F."/>
            <person name="Lopez M.M."/>
            <person name="Blom J."/>
            <person name="Goesmann A."/>
            <person name="Frey J.E."/>
            <person name="Duffy B."/>
        </authorList>
    </citation>
    <scope>NUCLEOTIDE SEQUENCE [LARGE SCALE GENOMIC DNA]</scope>
    <source>
        <strain evidence="3">CFBP5888</strain>
    </source>
</reference>